<protein>
    <recommendedName>
        <fullName evidence="4">T9SS C-terminal target domain-containing protein</fullName>
    </recommendedName>
</protein>
<evidence type="ECO:0000313" key="2">
    <source>
        <dbReference type="EMBL" id="CAG5086166.1"/>
    </source>
</evidence>
<keyword evidence="1" id="KW-0732">Signal</keyword>
<name>A0A916JPQ7_9FLAO</name>
<proteinExistence type="predicted"/>
<dbReference type="EMBL" id="OU015584">
    <property type="protein sequence ID" value="CAG5086166.1"/>
    <property type="molecule type" value="Genomic_DNA"/>
</dbReference>
<dbReference type="KEGG" id="ptan:CRYO30217_03030"/>
<gene>
    <name evidence="2" type="ORF">CRYO30217_03030</name>
</gene>
<evidence type="ECO:0000313" key="3">
    <source>
        <dbReference type="Proteomes" id="UP000683507"/>
    </source>
</evidence>
<accession>A0A916JPQ7</accession>
<dbReference type="Proteomes" id="UP000683507">
    <property type="component" value="Chromosome"/>
</dbReference>
<dbReference type="NCBIfam" id="TIGR04183">
    <property type="entry name" value="Por_Secre_tail"/>
    <property type="match status" value="1"/>
</dbReference>
<dbReference type="AlphaFoldDB" id="A0A916JPQ7"/>
<organism evidence="2 3">
    <name type="scientific">Parvicella tangerina</name>
    <dbReference type="NCBI Taxonomy" id="2829795"/>
    <lineage>
        <taxon>Bacteria</taxon>
        <taxon>Pseudomonadati</taxon>
        <taxon>Bacteroidota</taxon>
        <taxon>Flavobacteriia</taxon>
        <taxon>Flavobacteriales</taxon>
        <taxon>Parvicellaceae</taxon>
        <taxon>Parvicella</taxon>
    </lineage>
</organism>
<dbReference type="InterPro" id="IPR026444">
    <property type="entry name" value="Secre_tail"/>
</dbReference>
<keyword evidence="3" id="KW-1185">Reference proteome</keyword>
<evidence type="ECO:0008006" key="4">
    <source>
        <dbReference type="Google" id="ProtNLM"/>
    </source>
</evidence>
<sequence length="436" mass="46477">MRLVTTIGLTLVLFGICAQNNALILNNNPFLVVNGGTAGDEAVMVVNQSHEDGIITMGTGGNIITHGEFDYIKWNIGTSTGAYTVPFTADADNNKLPLTVNITGAGTGSGYIAFSSWDVSTGPGQFDNLGYPSEVTHMAGANGSADNSEYAVDRFWVIDVDDPLGTGETYSAIPTPNLTFGYNTSAAETADGNVLTVGNLGAQYFDPVGENWHGASSGASATGIWGADNGAGLVSGVTPPSWYRTWTLADFSSPLPVELNFFDAACKDEGVVLSWQTASEINSSHFEIYKSLDGINFELAGTIPSHGNSSVNVDYSFVDEVVNSSEAIYKLIQYDNDGTFEEMAIVSEGACYSDAGLNVFGDMNGDVVVSWNASEEGEYQVVLFDALGKQVSAPKLLFVEKGFNRFDLSYDQLAFGNYLIQISNESSSFVKKLVIR</sequence>
<dbReference type="RefSeq" id="WP_258543222.1">
    <property type="nucleotide sequence ID" value="NZ_OU015584.1"/>
</dbReference>
<evidence type="ECO:0000256" key="1">
    <source>
        <dbReference type="ARBA" id="ARBA00022729"/>
    </source>
</evidence>
<reference evidence="2" key="1">
    <citation type="submission" date="2021-04" db="EMBL/GenBank/DDBJ databases">
        <authorList>
            <person name="Rodrigo-Torres L."/>
            <person name="Arahal R. D."/>
            <person name="Lucena T."/>
        </authorList>
    </citation>
    <scope>NUCLEOTIDE SEQUENCE</scope>
    <source>
        <strain evidence="2">AS29M-1</strain>
    </source>
</reference>